<dbReference type="Proteomes" id="UP000030645">
    <property type="component" value="Unassembled WGS sequence"/>
</dbReference>
<dbReference type="SMART" id="SM00733">
    <property type="entry name" value="Mterf"/>
    <property type="match status" value="4"/>
</dbReference>
<dbReference type="PANTHER" id="PTHR13068:SF139">
    <property type="entry name" value="TRANSCRIPTION TERMINATION FACTOR MTEF1, CHLOROPLASTIC"/>
    <property type="match status" value="1"/>
</dbReference>
<dbReference type="InterPro" id="IPR038538">
    <property type="entry name" value="MTERF_sf"/>
</dbReference>
<gene>
    <name evidence="4" type="ORF">L484_026956</name>
</gene>
<organism evidence="4 5">
    <name type="scientific">Morus notabilis</name>
    <dbReference type="NCBI Taxonomy" id="981085"/>
    <lineage>
        <taxon>Eukaryota</taxon>
        <taxon>Viridiplantae</taxon>
        <taxon>Streptophyta</taxon>
        <taxon>Embryophyta</taxon>
        <taxon>Tracheophyta</taxon>
        <taxon>Spermatophyta</taxon>
        <taxon>Magnoliopsida</taxon>
        <taxon>eudicotyledons</taxon>
        <taxon>Gunneridae</taxon>
        <taxon>Pentapetalae</taxon>
        <taxon>rosids</taxon>
        <taxon>fabids</taxon>
        <taxon>Rosales</taxon>
        <taxon>Moraceae</taxon>
        <taxon>Moreae</taxon>
        <taxon>Morus</taxon>
    </lineage>
</organism>
<evidence type="ECO:0000256" key="3">
    <source>
        <dbReference type="ARBA" id="ARBA00022946"/>
    </source>
</evidence>
<evidence type="ECO:0000313" key="4">
    <source>
        <dbReference type="EMBL" id="EXB63615.1"/>
    </source>
</evidence>
<evidence type="ECO:0000313" key="5">
    <source>
        <dbReference type="Proteomes" id="UP000030645"/>
    </source>
</evidence>
<dbReference type="EMBL" id="KE344491">
    <property type="protein sequence ID" value="EXB63615.1"/>
    <property type="molecule type" value="Genomic_DNA"/>
</dbReference>
<keyword evidence="2" id="KW-0805">Transcription regulation</keyword>
<keyword evidence="5" id="KW-1185">Reference proteome</keyword>
<dbReference type="GO" id="GO:0003676">
    <property type="term" value="F:nucleic acid binding"/>
    <property type="evidence" value="ECO:0007669"/>
    <property type="project" value="InterPro"/>
</dbReference>
<dbReference type="Gene3D" id="1.25.70.10">
    <property type="entry name" value="Transcription termination factor 3, mitochondrial"/>
    <property type="match status" value="1"/>
</dbReference>
<dbReference type="Pfam" id="PF02536">
    <property type="entry name" value="mTERF"/>
    <property type="match status" value="1"/>
</dbReference>
<comment type="similarity">
    <text evidence="1">Belongs to the mTERF family.</text>
</comment>
<accession>W9R114</accession>
<dbReference type="InterPro" id="IPR003690">
    <property type="entry name" value="MTERF"/>
</dbReference>
<evidence type="ECO:0008006" key="6">
    <source>
        <dbReference type="Google" id="ProtNLM"/>
    </source>
</evidence>
<dbReference type="AlphaFoldDB" id="W9R114"/>
<dbReference type="OrthoDB" id="637682at2759"/>
<name>W9R114_9ROSA</name>
<sequence length="288" mass="33067">MQLHSLSLSSLSLPLNSFSSSVSSINPHSSSSSPPTFTPSRFIKFRTSHRENLRYLKTLGIVTADDKPKNLPLPDDVERILAAVDFLKSKGFSNADFPRLAFLSPNLFSPGFDPAGIAPVFDFLASDVAALPEESCRLILRCPALLFSNVEYCLRPTLDYLRKLGLERLNSPTTLNAHLLNTRVEKLQKKMKFLRSIGLSYDESARICARIPAIFGYSVEDNLRPKYEYLVWEMERSLDELKRFPQYFAFSLKKRIVPRHLHLKQRNVRIPLNRMLLWGDQKFYAKWK</sequence>
<dbReference type="eggNOG" id="KOG1267">
    <property type="taxonomic scope" value="Eukaryota"/>
</dbReference>
<evidence type="ECO:0000256" key="2">
    <source>
        <dbReference type="ARBA" id="ARBA00022472"/>
    </source>
</evidence>
<dbReference type="GO" id="GO:0006353">
    <property type="term" value="P:DNA-templated transcription termination"/>
    <property type="evidence" value="ECO:0007669"/>
    <property type="project" value="UniProtKB-KW"/>
</dbReference>
<keyword evidence="2" id="KW-0804">Transcription</keyword>
<dbReference type="PANTHER" id="PTHR13068">
    <property type="entry name" value="CGI-12 PROTEIN-RELATED"/>
    <property type="match status" value="1"/>
</dbReference>
<evidence type="ECO:0000256" key="1">
    <source>
        <dbReference type="ARBA" id="ARBA00007692"/>
    </source>
</evidence>
<reference evidence="5" key="1">
    <citation type="submission" date="2013-01" db="EMBL/GenBank/DDBJ databases">
        <title>Draft Genome Sequence of a Mulberry Tree, Morus notabilis C.K. Schneid.</title>
        <authorList>
            <person name="He N."/>
            <person name="Zhao S."/>
        </authorList>
    </citation>
    <scope>NUCLEOTIDE SEQUENCE</scope>
</reference>
<proteinExistence type="inferred from homology"/>
<dbReference type="FunFam" id="1.25.70.10:FF:000037">
    <property type="entry name" value="Transcription termination factor MTEF1, chloroplastic"/>
    <property type="match status" value="1"/>
</dbReference>
<keyword evidence="3" id="KW-0809">Transit peptide</keyword>
<dbReference type="KEGG" id="mnt:21409589"/>
<keyword evidence="2" id="KW-0806">Transcription termination</keyword>
<protein>
    <recommendedName>
        <fullName evidence="6">mTERF domain-containing protein 1</fullName>
    </recommendedName>
</protein>